<evidence type="ECO:0000256" key="4">
    <source>
        <dbReference type="ARBA" id="ARBA00022801"/>
    </source>
</evidence>
<dbReference type="EMBL" id="CP022113">
    <property type="protein sequence ID" value="ASG25048.1"/>
    <property type="molecule type" value="Genomic_DNA"/>
</dbReference>
<evidence type="ECO:0000256" key="1">
    <source>
        <dbReference type="ARBA" id="ARBA00001947"/>
    </source>
</evidence>
<dbReference type="Pfam" id="PF00753">
    <property type="entry name" value="Lactamase_B"/>
    <property type="match status" value="1"/>
</dbReference>
<evidence type="ECO:0000313" key="8">
    <source>
        <dbReference type="Proteomes" id="UP000197153"/>
    </source>
</evidence>
<dbReference type="PANTHER" id="PTHR42978:SF2">
    <property type="entry name" value="102 KBASES UNSTABLE REGION: FROM 1 TO 119443"/>
    <property type="match status" value="1"/>
</dbReference>
<dbReference type="GO" id="GO:0016787">
    <property type="term" value="F:hydrolase activity"/>
    <property type="evidence" value="ECO:0007669"/>
    <property type="project" value="UniProtKB-KW"/>
</dbReference>
<keyword evidence="5" id="KW-0862">Zinc</keyword>
<dbReference type="SMART" id="SM00849">
    <property type="entry name" value="Lactamase_B"/>
    <property type="match status" value="1"/>
</dbReference>
<dbReference type="CDD" id="cd07730">
    <property type="entry name" value="metallo-hydrolase-like_MBL-fold"/>
    <property type="match status" value="1"/>
</dbReference>
<dbReference type="InterPro" id="IPR051013">
    <property type="entry name" value="MBL_superfamily_lactonases"/>
</dbReference>
<dbReference type="InterPro" id="IPR036866">
    <property type="entry name" value="RibonucZ/Hydroxyglut_hydro"/>
</dbReference>
<dbReference type="SUPFAM" id="SSF56281">
    <property type="entry name" value="Metallo-hydrolase/oxidoreductase"/>
    <property type="match status" value="1"/>
</dbReference>
<dbReference type="KEGG" id="nao:Y958_29180"/>
<organism evidence="7 8">
    <name type="scientific">Nitrospirillum viridazoti CBAmc</name>
    <dbReference type="NCBI Taxonomy" id="1441467"/>
    <lineage>
        <taxon>Bacteria</taxon>
        <taxon>Pseudomonadati</taxon>
        <taxon>Pseudomonadota</taxon>
        <taxon>Alphaproteobacteria</taxon>
        <taxon>Rhodospirillales</taxon>
        <taxon>Azospirillaceae</taxon>
        <taxon>Nitrospirillum</taxon>
        <taxon>Nitrospirillum viridazoti</taxon>
    </lineage>
</organism>
<reference evidence="7 8" key="1">
    <citation type="submission" date="2017-06" db="EMBL/GenBank/DDBJ databases">
        <title>Complete genome sequence of Nitrospirillum amazonense strain CBAmC, an endophytic nitrogen-fixing and plant growth-promoting bacterium, isolated from sugarcane.</title>
        <authorList>
            <person name="Schwab S."/>
            <person name="dos Santos Teixeira K.R."/>
            <person name="Simoes Araujo J.L."/>
            <person name="Soares Vidal M."/>
            <person name="Borges de Freitas H.R."/>
            <person name="Rivello Crivelaro A.L."/>
            <person name="Bueno de Camargo Nunes A."/>
            <person name="dos Santos C.M."/>
            <person name="Palmeira da Silva Rosa D."/>
            <person name="da Silva Padilha D."/>
            <person name="da Silva E."/>
            <person name="Araujo Terra L."/>
            <person name="Soares Mendes V."/>
            <person name="Farinelli L."/>
            <person name="Magalhaes Cruz L."/>
            <person name="Baldani J.I."/>
        </authorList>
    </citation>
    <scope>NUCLEOTIDE SEQUENCE [LARGE SCALE GENOMIC DNA]</scope>
    <source>
        <strain evidence="7 8">CBAmC</strain>
    </source>
</reference>
<dbReference type="AlphaFoldDB" id="A0A248K3N3"/>
<feature type="domain" description="Metallo-beta-lactamase" evidence="6">
    <location>
        <begin position="32"/>
        <end position="264"/>
    </location>
</feature>
<keyword evidence="4 7" id="KW-0378">Hydrolase</keyword>
<keyword evidence="3" id="KW-0479">Metal-binding</keyword>
<gene>
    <name evidence="7" type="ORF">Y958_29180</name>
</gene>
<dbReference type="Proteomes" id="UP000197153">
    <property type="component" value="Chromosome 4"/>
</dbReference>
<dbReference type="RefSeq" id="WP_088875438.1">
    <property type="nucleotide sequence ID" value="NZ_CP022113.1"/>
</dbReference>
<keyword evidence="8" id="KW-1185">Reference proteome</keyword>
<dbReference type="InterPro" id="IPR001279">
    <property type="entry name" value="Metallo-B-lactamas"/>
</dbReference>
<sequence length="277" mass="29584">MRVHVDLMEVGSCRHPACMVTGRASLAVARFPALVACIIHPVEGVFLFDTGYGEGLSRSRDPVARAYRRLLPYRLTAGEACCHQLAAAGIDRGDVRGIILSHLHPDHAGGLVDFPGAAVFTSAEVLSGMRTGSWRCRARLGLISDLFPISLEGRTRTVESCRSASRSLAGLPTGADLLGDGSLIAIPLPGHAPGHIGLLLTAQNGREVLLAADAAWLSVCIRERLEPMAPARAFVADYPAYRRTLHALHDLSLLQPDLCIVPSHCGEAIAALRHELC</sequence>
<evidence type="ECO:0000256" key="5">
    <source>
        <dbReference type="ARBA" id="ARBA00022833"/>
    </source>
</evidence>
<dbReference type="PANTHER" id="PTHR42978">
    <property type="entry name" value="QUORUM-QUENCHING LACTONASE YTNP-RELATED-RELATED"/>
    <property type="match status" value="1"/>
</dbReference>
<dbReference type="GO" id="GO:0046872">
    <property type="term" value="F:metal ion binding"/>
    <property type="evidence" value="ECO:0007669"/>
    <property type="project" value="UniProtKB-KW"/>
</dbReference>
<accession>A0A248K3N3</accession>
<evidence type="ECO:0000256" key="2">
    <source>
        <dbReference type="ARBA" id="ARBA00007749"/>
    </source>
</evidence>
<protein>
    <submittedName>
        <fullName evidence="7">MBL fold metallo-hydrolase</fullName>
    </submittedName>
</protein>
<comment type="cofactor">
    <cofactor evidence="1">
        <name>Zn(2+)</name>
        <dbReference type="ChEBI" id="CHEBI:29105"/>
    </cofactor>
</comment>
<dbReference type="Gene3D" id="3.60.15.10">
    <property type="entry name" value="Ribonuclease Z/Hydroxyacylglutathione hydrolase-like"/>
    <property type="match status" value="1"/>
</dbReference>
<comment type="similarity">
    <text evidence="2">Belongs to the metallo-beta-lactamase superfamily.</text>
</comment>
<evidence type="ECO:0000313" key="7">
    <source>
        <dbReference type="EMBL" id="ASG25048.1"/>
    </source>
</evidence>
<evidence type="ECO:0000256" key="3">
    <source>
        <dbReference type="ARBA" id="ARBA00022723"/>
    </source>
</evidence>
<name>A0A248K3N3_9PROT</name>
<evidence type="ECO:0000259" key="6">
    <source>
        <dbReference type="SMART" id="SM00849"/>
    </source>
</evidence>
<proteinExistence type="inferred from homology"/>